<dbReference type="PANTHER" id="PTHR33096:SF1">
    <property type="entry name" value="CXC1-LIKE CYSTEINE CLUSTER ASSOCIATED WITH KDZ TRANSPOSASES DOMAIN-CONTAINING PROTEIN"/>
    <property type="match status" value="1"/>
</dbReference>
<evidence type="ECO:0000313" key="2">
    <source>
        <dbReference type="Proteomes" id="UP000217790"/>
    </source>
</evidence>
<dbReference type="InParanoid" id="A0A2H3EEC7"/>
<dbReference type="STRING" id="47427.A0A2H3EEC7"/>
<dbReference type="OMA" id="FWHASEY"/>
<gene>
    <name evidence="1" type="ORF">ARMGADRAFT_1041781</name>
</gene>
<protein>
    <submittedName>
        <fullName evidence="1">Uncharacterized protein</fullName>
    </submittedName>
</protein>
<sequence>MVNDLTSRMWGIYNETGIFLSVCQHGFVLLVADMVKSGELAKYPLSMVDKLIDVLGEKLARSHQYCSLVGLFHGHAHNCCCQLCNLGTYILGMGLEDLETCEQWFSKSNSLASSTHISNRLQAMTPY</sequence>
<dbReference type="PANTHER" id="PTHR33096">
    <property type="entry name" value="CXC2 DOMAIN-CONTAINING PROTEIN"/>
    <property type="match status" value="1"/>
</dbReference>
<name>A0A2H3EEC7_ARMGA</name>
<dbReference type="InterPro" id="IPR040521">
    <property type="entry name" value="KDZ"/>
</dbReference>
<reference evidence="2" key="1">
    <citation type="journal article" date="2017" name="Nat. Ecol. Evol.">
        <title>Genome expansion and lineage-specific genetic innovations in the forest pathogenic fungi Armillaria.</title>
        <authorList>
            <person name="Sipos G."/>
            <person name="Prasanna A.N."/>
            <person name="Walter M.C."/>
            <person name="O'Connor E."/>
            <person name="Balint B."/>
            <person name="Krizsan K."/>
            <person name="Kiss B."/>
            <person name="Hess J."/>
            <person name="Varga T."/>
            <person name="Slot J."/>
            <person name="Riley R."/>
            <person name="Boka B."/>
            <person name="Rigling D."/>
            <person name="Barry K."/>
            <person name="Lee J."/>
            <person name="Mihaltcheva S."/>
            <person name="LaButti K."/>
            <person name="Lipzen A."/>
            <person name="Waldron R."/>
            <person name="Moloney N.M."/>
            <person name="Sperisen C."/>
            <person name="Kredics L."/>
            <person name="Vagvoelgyi C."/>
            <person name="Patrignani A."/>
            <person name="Fitzpatrick D."/>
            <person name="Nagy I."/>
            <person name="Doyle S."/>
            <person name="Anderson J.B."/>
            <person name="Grigoriev I.V."/>
            <person name="Gueldener U."/>
            <person name="Muensterkoetter M."/>
            <person name="Nagy L.G."/>
        </authorList>
    </citation>
    <scope>NUCLEOTIDE SEQUENCE [LARGE SCALE GENOMIC DNA]</scope>
    <source>
        <strain evidence="2">Ar21-2</strain>
    </source>
</reference>
<dbReference type="EMBL" id="KZ293644">
    <property type="protein sequence ID" value="PBL04571.1"/>
    <property type="molecule type" value="Genomic_DNA"/>
</dbReference>
<dbReference type="Proteomes" id="UP000217790">
    <property type="component" value="Unassembled WGS sequence"/>
</dbReference>
<dbReference type="Pfam" id="PF18758">
    <property type="entry name" value="KDZ"/>
    <property type="match status" value="1"/>
</dbReference>
<accession>A0A2H3EEC7</accession>
<keyword evidence="2" id="KW-1185">Reference proteome</keyword>
<evidence type="ECO:0000313" key="1">
    <source>
        <dbReference type="EMBL" id="PBL04571.1"/>
    </source>
</evidence>
<dbReference type="AlphaFoldDB" id="A0A2H3EEC7"/>
<organism evidence="1 2">
    <name type="scientific">Armillaria gallica</name>
    <name type="common">Bulbous honey fungus</name>
    <name type="synonym">Armillaria bulbosa</name>
    <dbReference type="NCBI Taxonomy" id="47427"/>
    <lineage>
        <taxon>Eukaryota</taxon>
        <taxon>Fungi</taxon>
        <taxon>Dikarya</taxon>
        <taxon>Basidiomycota</taxon>
        <taxon>Agaricomycotina</taxon>
        <taxon>Agaricomycetes</taxon>
        <taxon>Agaricomycetidae</taxon>
        <taxon>Agaricales</taxon>
        <taxon>Marasmiineae</taxon>
        <taxon>Physalacriaceae</taxon>
        <taxon>Armillaria</taxon>
    </lineage>
</organism>
<proteinExistence type="predicted"/>
<dbReference type="OrthoDB" id="3251205at2759"/>